<dbReference type="Pfam" id="PF00728">
    <property type="entry name" value="Glyco_hydro_20"/>
    <property type="match status" value="1"/>
</dbReference>
<dbReference type="EMBL" id="VSSQ01007333">
    <property type="protein sequence ID" value="MPM35586.1"/>
    <property type="molecule type" value="Genomic_DNA"/>
</dbReference>
<comment type="caution">
    <text evidence="4">The sequence shown here is derived from an EMBL/GenBank/DDBJ whole genome shotgun (WGS) entry which is preliminary data.</text>
</comment>
<dbReference type="SUPFAM" id="SSF51445">
    <property type="entry name" value="(Trans)glycosidases"/>
    <property type="match status" value="1"/>
</dbReference>
<evidence type="ECO:0000313" key="4">
    <source>
        <dbReference type="EMBL" id="MPM35586.1"/>
    </source>
</evidence>
<dbReference type="GO" id="GO:0004563">
    <property type="term" value="F:beta-N-acetylhexosaminidase activity"/>
    <property type="evidence" value="ECO:0007669"/>
    <property type="project" value="UniProtKB-ARBA"/>
</dbReference>
<dbReference type="PANTHER" id="PTHR21040">
    <property type="entry name" value="BCDNA.GH04120"/>
    <property type="match status" value="1"/>
</dbReference>
<dbReference type="GO" id="GO:0005975">
    <property type="term" value="P:carbohydrate metabolic process"/>
    <property type="evidence" value="ECO:0007669"/>
    <property type="project" value="InterPro"/>
</dbReference>
<keyword evidence="2" id="KW-0378">Hydrolase</keyword>
<reference evidence="4" key="1">
    <citation type="submission" date="2019-08" db="EMBL/GenBank/DDBJ databases">
        <authorList>
            <person name="Kucharzyk K."/>
            <person name="Murdoch R.W."/>
            <person name="Higgins S."/>
            <person name="Loffler F."/>
        </authorList>
    </citation>
    <scope>NUCLEOTIDE SEQUENCE</scope>
</reference>
<dbReference type="Gene3D" id="3.20.20.80">
    <property type="entry name" value="Glycosidases"/>
    <property type="match status" value="1"/>
</dbReference>
<organism evidence="4">
    <name type="scientific">bioreactor metagenome</name>
    <dbReference type="NCBI Taxonomy" id="1076179"/>
    <lineage>
        <taxon>unclassified sequences</taxon>
        <taxon>metagenomes</taxon>
        <taxon>ecological metagenomes</taxon>
    </lineage>
</organism>
<evidence type="ECO:0000256" key="1">
    <source>
        <dbReference type="ARBA" id="ARBA00006285"/>
    </source>
</evidence>
<dbReference type="PANTHER" id="PTHR21040:SF8">
    <property type="entry name" value="BCDNA.GH04120"/>
    <property type="match status" value="1"/>
</dbReference>
<dbReference type="InterPro" id="IPR017853">
    <property type="entry name" value="GH"/>
</dbReference>
<protein>
    <recommendedName>
        <fullName evidence="3">Glycoside hydrolase family 20 catalytic domain-containing protein</fullName>
    </recommendedName>
</protein>
<gene>
    <name evidence="4" type="ORF">SDC9_82179</name>
</gene>
<dbReference type="AlphaFoldDB" id="A0A644Z3Z9"/>
<comment type="similarity">
    <text evidence="1">Belongs to the glycosyl hydrolase 20 family.</text>
</comment>
<accession>A0A644Z3Z9</accession>
<evidence type="ECO:0000256" key="2">
    <source>
        <dbReference type="ARBA" id="ARBA00022801"/>
    </source>
</evidence>
<proteinExistence type="inferred from homology"/>
<evidence type="ECO:0000259" key="3">
    <source>
        <dbReference type="Pfam" id="PF00728"/>
    </source>
</evidence>
<dbReference type="InterPro" id="IPR015883">
    <property type="entry name" value="Glyco_hydro_20_cat"/>
</dbReference>
<name>A0A644Z3Z9_9ZZZZ</name>
<dbReference type="InterPro" id="IPR038901">
    <property type="entry name" value="HEXDC-like"/>
</dbReference>
<feature type="domain" description="Glycoside hydrolase family 20 catalytic" evidence="3">
    <location>
        <begin position="5"/>
        <end position="226"/>
    </location>
</feature>
<sequence>MKTSFQIRAAQLDLARQMETINFIKGFIDFLADNHYNTLFLYLEWRVCTKAVDLGENARYTADELREIICYAANRKISIIPGLATLGHADLILRKSEFKHLSELRDGTVGRFPAGTDIDLCPSSEDVKELLTEYLTECADIFADSDYIHIGADEVNNIGYCTECREKARTFALEERLYLEHIKFVHALVSKLGKRVMMWDDMFELYPDILPEMPRDVILVTWLYHENVYNFRGHFFNQQSEDLLARYEQLGFEYLIAPADYMSNNIQSFTEYAERHQPMGGLLTSWEKASSLMFKYYPNFALAGHLWSVCAEEREHAMRRGIKQLFGITDDLFMDAVESYACQAQRFPRVSLANLTIFDFDGPEHLPLHSLRTTLEILKRYQNQVNTEIGKIVLADMQFDCRFKLLERRSFLTSWKHFKGMRHEDFKRLQNELRSSEQEYIAFYQQHRPHEPLTNITKIFDDWRNALEEIHSADSRGYVTLLLAQPDGYGAAWTRIIVNDKEISCNCFKFLGKPFYEVNLFLPQIEEIKEVRIESWGFGGQGVAYISATSAGRHYVPQGITATTGVVCHAEMCLRNDVNYAFLGLHDVRSAYMDRSLGTMVSSVTISMQKADF</sequence>